<evidence type="ECO:0000256" key="5">
    <source>
        <dbReference type="PROSITE-ProRule" id="PRU00557"/>
    </source>
</evidence>
<keyword evidence="10" id="KW-1185">Reference proteome</keyword>
<dbReference type="PANTHER" id="PTHR23345:SF15">
    <property type="entry name" value="VITELLOGENIN 1-RELATED"/>
    <property type="match status" value="1"/>
</dbReference>
<dbReference type="InterPro" id="IPR015816">
    <property type="entry name" value="Vitellinogen_b-sht_N"/>
</dbReference>
<dbReference type="Proteomes" id="UP000822476">
    <property type="component" value="Unassembled WGS sequence"/>
</dbReference>
<feature type="domain" description="Vitellogenin" evidence="7">
    <location>
        <begin position="33"/>
        <end position="655"/>
    </location>
</feature>
<keyword evidence="1 6" id="KW-0732">Signal</keyword>
<dbReference type="SMART" id="SM00638">
    <property type="entry name" value="LPD_N"/>
    <property type="match status" value="1"/>
</dbReference>
<sequence length="3745" mass="429002">MMRTISLLIILCSVSLSKQADVINSGEETIIDLDPQKTYEYEFFVRLKVSPQSNSNDSQVHDELRGLMEVTRDVGCSTTIVLRHVTGSTLVIQRNNTKYIKAREDDIRSYFEKPIEFCYDNGRVTQIKMHNLDSTWSLNLKRALISQMQISTESLELLFYTTESDVSGECLTEYIPVKSESGIVTLVKRKYSAGCSNKIRLEFMVPAYEVQPPTHSSKLPFLDGTSSCEVQIASNKTILQSDCEETLSIRSTTLQSEQWTTVVQTTTQLKLVGITEPRNSKLDGANALPTSLKLEYSDVFKDRETKPMEELQLMFRKIYSFEQSVDTEEFYKLTKQLRTLDKDQLNRFVTGLLETNPIEMRSRIIDILVAAGTEVTLEFMYDNSETLGMKPLDKVKALLAVKNPSPKVIHILKRAMEENFHPDIPLTISLMVNKICKQHQECNSEGNVQRIFEMLMQHIPDNCEHHTHKQLEAIMTSLHAVGNLGSYADVDNLTNVIRSCFNNHRVDISVKVAAIESLRRIGCNSLVNELLWNYLSEQNEDFEVRINAYRSYMYCPTTAKVKNSIRLLKKETSQQVGSYIYSYLKESLAAGSPNLLLKSVGQPFEQEILEAGRAFSLSSLSYSKHYARSLNIGKGLVFLETSVIFCPESPIPRSIAMNISLAVFGQMLNLIEVGIRTTEQREIVKYIRHLFQRLTTEMSVEAVQPDEFDSQFAKRKNLVPITVIYVKTAGTEKMFFRELLRTLTSVSSEDSSTEEAHSTVKTNSISVLMESRLSLSTIAGYELSYQWVLLGSSMDTISSHIGPKFIVHLDVTESFQFNEDLQLDGPLRRVGGTSQHQYAKFVLDLEGSGEANYNGQEVNLRLWLKPMPENHVLFEFKTNRYMYVEENILEMKPDSNKLQVRYESPQALNRLLGLKLVTHIHVASTWFPWSIPSRFTLQIHHFYGLEQTIQVKFGNSLLGSFKRLYFLFQRPGQKCEQRRNNDYAELLLHSDALNETTKFVHFKLALPLIHEVTIMVEINENGIIHARANVTGSPWELYGNHQPTAQQTMFTAQLLYPQGKASLVFRGNLTDNFKLFLHNRDDKRPFHLQMTQRFLLSRHHHYPMFRRIHHETVLQLLNNQTIDLQLEWNSGSRNGILEQGLAKLVHRSLTSETQMRMDVSWTEDVGSSDLDSSVEGYARKLLMSCRFERTGFTSSDISVGVKQFMSRDFWMLHTSKPAILSLHIWANSEHSPQLNANSSLVWQFGYRLDQGGKTNAQVTLHIPSKEIDAQLSGELGWRGHVKRSMPWLKHVEGYIILRVFPKQLARFLEANFSHTLEDDVFTSLYLTLSSNEAYSVHSHLVRGQNIHYLRIEWPTSRRLEIETTYRLQIESKRINTAITHTMKSDGEPLALLHTAVYYEFLKRKLQLIFNASKLTERNVHSIAYFRVGSELHSGMNFSPFDLNYVAAGDVQVIVPLINVDFGVELLSTLQLMTNNGLMKLVILHRCSQNDTKNGIDFSTSYDYQLNTFVIKSILTIDLPQYALLEPKRYAGWDFHLTIKDRQRQITFDGSHASFGSLLFHEKYRKFVGAETRFDGSAMFAVSPFTPIGSFAGLYINYNYAMKYSSYQYGIEFHGEYNPRSGTGPGTPLRFNVQFTHDGLFRYGNFELVLNSQALGYWTGYEMTTIMSKYTTEGMDSETRNRTWTCRSILGYRLLEGRGTRALESAVQLTFSPHGDMVSLNVRAGLPGNINQNILECGYIFYPDRLQVRTTVVVWNHDKLNARLSIAQNNNWETLKGEIVIKIPMINFDFTLSEIISITDDIILKENTEFAFCCWNLFNCTLQKEILILEKREKNKSDRVGQMTWYSTINWLGNGSLRTSQIITERTKKQHLVTFLWNDCLIFGFDMIQSPVSSTYNFTGSLGNKQVSALVNDHKFEVQGVRGESIEVLCRFPARDFDFQLIHHSNHSRLSHTEEYLASQRFYLQTGLFHWTPVAWQQTFAQTTLKGSLRHILLVTDIDTANAQFLHFTINYTDDKVLHTKLLIVPEIISQIGLENISFTLDTQQFYGANENKAYSLSLFLQVKPWFPPTSGTIQLNLDSLECEDVVCESQVAGQVDSIQSELTKIWRVQGSMQRYEDKKNSLYSYHSLLTAGDHTVTHRFAISFGSGPKTFFIFGNVTGEQCLTESDIKRYAELIRLQLNYHNNDTEFVSIFKLNILETPLLYLGINKFKSEIIHRISFDFNIRTLSDPKQTCELHILLNKDSKEITFSLKNGSQDDLAVTGNDLYFGTNLFHILQKRDSPEQLKVILKLFETFLNTTIDFDHVFGLVTIIHQNNKSLTGMVQFQELIGEEQQTVQMFILRMNSSMSIIPSSIFQISLQKFYFQSHDILKKVITHLETEVENLLPKKHINLTLSLSHRDKEPLILSIENLYIFPFRAVLQLIQTSNSYSYKHRLESLNVTAESTSVHWNSTADCEVGSQILVDCSIKQLINGRVIGTLLDLKPHTGNYAVAAIWDEENYGIIGFTISVQNNSREFQLQTPLRYLTLKREKKQTPESHTETTRWVVHSVPVDQTAIESEERFAHMAITWTRMNPENNTIYSQWFSGIELDSDFIRKNQIGVTVNVTCNDKSAALFLSPFTGENLQPKPALVIRINKLSDSSIYSEQSVQFDDHHMQLTGIHEIQASHFTSANLMKLNKRLFHLNVSIDLWNKIYIMDNLGSEFLYSLNRSNKGLIWQQRAFIPELINLRQETHFNFSPICITSHMSSMRGKANLLAWKPDHDSYLVELSHKPSSGHNRADVVVRLSENTNGQLNVIARWRPTFLEEALFHGTELTDIHHIKKVISMSFQFIVLWGRRIRALVQEKANGTVDLRKLQIFRTCLLKDLQAAPDTIAKWLENDVLFVRTLNVPVLKELAKFSFYELEKNVTKSLSTYISVVNYMLNKCFSETNWTLEWLNNTKTIILNERLQAMRSTVVELLKMTNLSLQLKSKAENYLFQQVVGAIGAVYNVQTRVLDWLKMMQEQITSITLSPLADICREFGAYLVEQAPGLEPLKLLLKTNLTEFGELLMKNLRFWSELVFGSFFKKNGNQLSNSSSSDQLENASRIFASSELNELRADLDQGLIQFTTYIPPTLRTFYGYVTNTDSYLRQIMSWIYPKHGMKSVIYLYDQYQKNFDAIKKLINLIPPYSVSGWLVIGPHRHAHLVTFNNQFFLLPKFEKISYLLLRDINTNIFRIVQYFDQSSWSTTVEFGAIRIDVNNLGEVRKLRPGDEDLLPLPYKVEHSGAFIYIERSMDRITLHGGHHNFQQKLYTVHFDIGLQLIQFILDGHWQGNCRGLLGSHSFDQIEELKNPSGMQMVNSWTAAEAWSYRLNQTTPWKAYTNKTYLSTSGNVILKKQCTTYFNKLVACYSVLNVKPWLEACQVNSTYAELSQLPELEVENKTEAQMEINEHICRIVKGYVQSCNQQDVPVRVPNECVECKRSLKADGLTQIEYTESPARTGHVIFVLQLHQCMTERKQEISELLRILTHEKRKQTVFFCVVFDGAQEYQSLSWLTSKSGNLNMTGQQFLQTLGAILQNRQALKTNDTTSTSTQVLDAVMAVVRRPSPSAPVHESILLYSCGKCDATTSAMYGTVQRMLQRKGMEFHYLPFTSFKTAEGISTDSFLLQSDGSMTEFSGSNVNVRLNMGSVIPPRDQCSIVSQTSKGYIWAYRDVATSLTRKRLIATTLAKILTRPVSVTKLCHCRDNLFGQGQLDCVSNNSANALST</sequence>
<dbReference type="PROSITE" id="PS51211">
    <property type="entry name" value="VITELLOGENIN"/>
    <property type="match status" value="1"/>
</dbReference>
<comment type="caution">
    <text evidence="5">Lacks conserved residue(s) required for the propagation of feature annotation.</text>
</comment>
<keyword evidence="2" id="KW-0758">Storage protein</keyword>
<dbReference type="Pfam" id="PF09172">
    <property type="entry name" value="Vit_open_b-sht"/>
    <property type="match status" value="1"/>
</dbReference>
<evidence type="ECO:0000313" key="10">
    <source>
        <dbReference type="Proteomes" id="UP000822476"/>
    </source>
</evidence>
<keyword evidence="4" id="KW-0325">Glycoprotein</keyword>
<dbReference type="GO" id="GO:0045735">
    <property type="term" value="F:nutrient reservoir activity"/>
    <property type="evidence" value="ECO:0007669"/>
    <property type="project" value="UniProtKB-KW"/>
</dbReference>
<dbReference type="Gene3D" id="2.30.230.10">
    <property type="entry name" value="Lipovitellin, beta-sheet shell regions, chain A"/>
    <property type="match status" value="1"/>
</dbReference>
<dbReference type="GO" id="GO:0005319">
    <property type="term" value="F:lipid transporter activity"/>
    <property type="evidence" value="ECO:0007669"/>
    <property type="project" value="InterPro"/>
</dbReference>
<protein>
    <recommendedName>
        <fullName evidence="11">Vitellogenin</fullName>
    </recommendedName>
</protein>
<evidence type="ECO:0000256" key="6">
    <source>
        <dbReference type="SAM" id="SignalP"/>
    </source>
</evidence>
<dbReference type="InterPro" id="IPR001747">
    <property type="entry name" value="Vitellogenin_N"/>
</dbReference>
<proteinExistence type="predicted"/>
<dbReference type="SUPFAM" id="SSF48431">
    <property type="entry name" value="Lipovitellin-phosvitin complex, superhelical domain"/>
    <property type="match status" value="1"/>
</dbReference>
<evidence type="ECO:0008006" key="11">
    <source>
        <dbReference type="Google" id="ProtNLM"/>
    </source>
</evidence>
<dbReference type="Pfam" id="PF01347">
    <property type="entry name" value="Vitellogenin_N"/>
    <property type="match status" value="1"/>
</dbReference>
<dbReference type="InterPro" id="IPR015817">
    <property type="entry name" value="Vitellinogen_open_b-sht_sub1"/>
</dbReference>
<evidence type="ECO:0000259" key="7">
    <source>
        <dbReference type="PROSITE" id="PS51211"/>
    </source>
</evidence>
<dbReference type="Gene3D" id="2.20.50.20">
    <property type="entry name" value="Lipovitellin. Chain A, domain 3"/>
    <property type="match status" value="1"/>
</dbReference>
<name>A0A8S9ZCS2_9TREM</name>
<dbReference type="OrthoDB" id="6484170at2759"/>
<evidence type="ECO:0000256" key="1">
    <source>
        <dbReference type="ARBA" id="ARBA00022729"/>
    </source>
</evidence>
<dbReference type="SUPFAM" id="SSF56968">
    <property type="entry name" value="Lipovitellin-phosvitin complex, beta-sheet shell regions"/>
    <property type="match status" value="2"/>
</dbReference>
<dbReference type="InterPro" id="IPR001846">
    <property type="entry name" value="VWF_type-D"/>
</dbReference>
<keyword evidence="3" id="KW-1015">Disulfide bond</keyword>
<accession>A0A8S9ZCS2</accession>
<dbReference type="InterPro" id="IPR015819">
    <property type="entry name" value="Lipid_transp_b-sht_shell"/>
</dbReference>
<dbReference type="InterPro" id="IPR011030">
    <property type="entry name" value="Lipovitellin_superhlx_dom"/>
</dbReference>
<gene>
    <name evidence="9" type="ORF">EG68_00277</name>
</gene>
<dbReference type="EMBL" id="JTDE01000072">
    <property type="protein sequence ID" value="KAF7262407.1"/>
    <property type="molecule type" value="Genomic_DNA"/>
</dbReference>
<feature type="signal peptide" evidence="6">
    <location>
        <begin position="1"/>
        <end position="20"/>
    </location>
</feature>
<dbReference type="Gene3D" id="1.25.10.20">
    <property type="entry name" value="Vitellinogen, superhelical"/>
    <property type="match status" value="1"/>
</dbReference>
<evidence type="ECO:0000256" key="4">
    <source>
        <dbReference type="ARBA" id="ARBA00023180"/>
    </source>
</evidence>
<dbReference type="InterPro" id="IPR015255">
    <property type="entry name" value="Vitellinogen_open_b-sht"/>
</dbReference>
<evidence type="ECO:0000256" key="2">
    <source>
        <dbReference type="ARBA" id="ARBA00022761"/>
    </source>
</evidence>
<dbReference type="PANTHER" id="PTHR23345">
    <property type="entry name" value="VITELLOGENIN-RELATED"/>
    <property type="match status" value="1"/>
</dbReference>
<evidence type="ECO:0000256" key="3">
    <source>
        <dbReference type="ARBA" id="ARBA00023157"/>
    </source>
</evidence>
<organism evidence="9 10">
    <name type="scientific">Paragonimus skrjabini miyazakii</name>
    <dbReference type="NCBI Taxonomy" id="59628"/>
    <lineage>
        <taxon>Eukaryota</taxon>
        <taxon>Metazoa</taxon>
        <taxon>Spiralia</taxon>
        <taxon>Lophotrochozoa</taxon>
        <taxon>Platyhelminthes</taxon>
        <taxon>Trematoda</taxon>
        <taxon>Digenea</taxon>
        <taxon>Plagiorchiida</taxon>
        <taxon>Troglotremata</taxon>
        <taxon>Troglotrematidae</taxon>
        <taxon>Paragonimus</taxon>
    </lineage>
</organism>
<evidence type="ECO:0000259" key="8">
    <source>
        <dbReference type="PROSITE" id="PS51233"/>
    </source>
</evidence>
<dbReference type="InterPro" id="IPR050733">
    <property type="entry name" value="Vitellogenin/Apolipophorin"/>
</dbReference>
<evidence type="ECO:0000313" key="9">
    <source>
        <dbReference type="EMBL" id="KAF7262407.1"/>
    </source>
</evidence>
<reference evidence="9" key="1">
    <citation type="submission" date="2019-07" db="EMBL/GenBank/DDBJ databases">
        <title>Annotation for the trematode Paragonimus miyazaki's.</title>
        <authorList>
            <person name="Choi Y.-J."/>
        </authorList>
    </citation>
    <scope>NUCLEOTIDE SEQUENCE</scope>
    <source>
        <strain evidence="9">Japan</strain>
    </source>
</reference>
<feature type="chain" id="PRO_5035776805" description="Vitellogenin" evidence="6">
    <location>
        <begin position="21"/>
        <end position="3745"/>
    </location>
</feature>
<comment type="caution">
    <text evidence="9">The sequence shown here is derived from an EMBL/GenBank/DDBJ whole genome shotgun (WGS) entry which is preliminary data.</text>
</comment>
<dbReference type="PROSITE" id="PS51233">
    <property type="entry name" value="VWFD"/>
    <property type="match status" value="1"/>
</dbReference>
<feature type="domain" description="VWFD" evidence="8">
    <location>
        <begin position="3170"/>
        <end position="3348"/>
    </location>
</feature>